<protein>
    <recommendedName>
        <fullName evidence="2">F-box domain-containing protein</fullName>
    </recommendedName>
</protein>
<evidence type="ECO:0000313" key="3">
    <source>
        <dbReference type="EMBL" id="KIO15346.1"/>
    </source>
</evidence>
<proteinExistence type="predicted"/>
<dbReference type="Gene3D" id="1.20.1280.50">
    <property type="match status" value="1"/>
</dbReference>
<gene>
    <name evidence="3" type="ORF">M407DRAFT_35103</name>
</gene>
<reference evidence="4" key="2">
    <citation type="submission" date="2015-01" db="EMBL/GenBank/DDBJ databases">
        <title>Evolutionary Origins and Diversification of the Mycorrhizal Mutualists.</title>
        <authorList>
            <consortium name="DOE Joint Genome Institute"/>
            <consortium name="Mycorrhizal Genomics Consortium"/>
            <person name="Kohler A."/>
            <person name="Kuo A."/>
            <person name="Nagy L.G."/>
            <person name="Floudas D."/>
            <person name="Copeland A."/>
            <person name="Barry K.W."/>
            <person name="Cichocki N."/>
            <person name="Veneault-Fourrey C."/>
            <person name="LaButti K."/>
            <person name="Lindquist E.A."/>
            <person name="Lipzen A."/>
            <person name="Lundell T."/>
            <person name="Morin E."/>
            <person name="Murat C."/>
            <person name="Riley R."/>
            <person name="Ohm R."/>
            <person name="Sun H."/>
            <person name="Tunlid A."/>
            <person name="Henrissat B."/>
            <person name="Grigoriev I.V."/>
            <person name="Hibbett D.S."/>
            <person name="Martin F."/>
        </authorList>
    </citation>
    <scope>NUCLEOTIDE SEQUENCE [LARGE SCALE GENOMIC DNA]</scope>
    <source>
        <strain evidence="4">MUT 4182</strain>
    </source>
</reference>
<keyword evidence="4" id="KW-1185">Reference proteome</keyword>
<dbReference type="CDD" id="cd09917">
    <property type="entry name" value="F-box_SF"/>
    <property type="match status" value="1"/>
</dbReference>
<evidence type="ECO:0000256" key="1">
    <source>
        <dbReference type="SAM" id="MobiDB-lite"/>
    </source>
</evidence>
<dbReference type="SUPFAM" id="SSF81383">
    <property type="entry name" value="F-box domain"/>
    <property type="match status" value="1"/>
</dbReference>
<dbReference type="OrthoDB" id="3256884at2759"/>
<sequence>MTLHKRLPLEIFGSILHLCVGFEKPVRDLVTLQLVCWTWHNIIADASFLWGTINAAEGLGAFRKALQMAKNSLLDLIFIERSTKIDQTEFFKLAGEKINQWKSLVVDSKRWEACQDHLDPAQGHLDLGPRASPKATSHTPIWRSTTQHC</sequence>
<dbReference type="EMBL" id="KN824190">
    <property type="protein sequence ID" value="KIO15346.1"/>
    <property type="molecule type" value="Genomic_DNA"/>
</dbReference>
<dbReference type="Proteomes" id="UP000054248">
    <property type="component" value="Unassembled WGS sequence"/>
</dbReference>
<dbReference type="InterPro" id="IPR001810">
    <property type="entry name" value="F-box_dom"/>
</dbReference>
<feature type="compositionally biased region" description="Polar residues" evidence="1">
    <location>
        <begin position="134"/>
        <end position="149"/>
    </location>
</feature>
<accession>A0A0C3PZM1</accession>
<dbReference type="InterPro" id="IPR036047">
    <property type="entry name" value="F-box-like_dom_sf"/>
</dbReference>
<evidence type="ECO:0000313" key="4">
    <source>
        <dbReference type="Proteomes" id="UP000054248"/>
    </source>
</evidence>
<name>A0A0C3PZM1_9AGAM</name>
<reference evidence="3 4" key="1">
    <citation type="submission" date="2014-04" db="EMBL/GenBank/DDBJ databases">
        <authorList>
            <consortium name="DOE Joint Genome Institute"/>
            <person name="Kuo A."/>
            <person name="Girlanda M."/>
            <person name="Perotto S."/>
            <person name="Kohler A."/>
            <person name="Nagy L.G."/>
            <person name="Floudas D."/>
            <person name="Copeland A."/>
            <person name="Barry K.W."/>
            <person name="Cichocki N."/>
            <person name="Veneault-Fourrey C."/>
            <person name="LaButti K."/>
            <person name="Lindquist E.A."/>
            <person name="Lipzen A."/>
            <person name="Lundell T."/>
            <person name="Morin E."/>
            <person name="Murat C."/>
            <person name="Sun H."/>
            <person name="Tunlid A."/>
            <person name="Henrissat B."/>
            <person name="Grigoriev I.V."/>
            <person name="Hibbett D.S."/>
            <person name="Martin F."/>
            <person name="Nordberg H.P."/>
            <person name="Cantor M.N."/>
            <person name="Hua S.X."/>
        </authorList>
    </citation>
    <scope>NUCLEOTIDE SEQUENCE [LARGE SCALE GENOMIC DNA]</scope>
    <source>
        <strain evidence="3 4">MUT 4182</strain>
    </source>
</reference>
<dbReference type="AlphaFoldDB" id="A0A0C3PZM1"/>
<feature type="region of interest" description="Disordered" evidence="1">
    <location>
        <begin position="125"/>
        <end position="149"/>
    </location>
</feature>
<organism evidence="3 4">
    <name type="scientific">Tulasnella calospora MUT 4182</name>
    <dbReference type="NCBI Taxonomy" id="1051891"/>
    <lineage>
        <taxon>Eukaryota</taxon>
        <taxon>Fungi</taxon>
        <taxon>Dikarya</taxon>
        <taxon>Basidiomycota</taxon>
        <taxon>Agaricomycotina</taxon>
        <taxon>Agaricomycetes</taxon>
        <taxon>Cantharellales</taxon>
        <taxon>Tulasnellaceae</taxon>
        <taxon>Tulasnella</taxon>
    </lineage>
</organism>
<evidence type="ECO:0000259" key="2">
    <source>
        <dbReference type="Pfam" id="PF12937"/>
    </source>
</evidence>
<dbReference type="Pfam" id="PF12937">
    <property type="entry name" value="F-box-like"/>
    <property type="match status" value="1"/>
</dbReference>
<dbReference type="HOGENOM" id="CLU_1751035_0_0_1"/>
<feature type="domain" description="F-box" evidence="2">
    <location>
        <begin position="6"/>
        <end position="53"/>
    </location>
</feature>